<dbReference type="InterPro" id="IPR020843">
    <property type="entry name" value="ER"/>
</dbReference>
<dbReference type="CDD" id="cd08241">
    <property type="entry name" value="QOR1"/>
    <property type="match status" value="1"/>
</dbReference>
<dbReference type="Gene3D" id="3.90.180.10">
    <property type="entry name" value="Medium-chain alcohol dehydrogenases, catalytic domain"/>
    <property type="match status" value="1"/>
</dbReference>
<dbReference type="SMART" id="SM00829">
    <property type="entry name" value="PKS_ER"/>
    <property type="match status" value="1"/>
</dbReference>
<dbReference type="InterPro" id="IPR013154">
    <property type="entry name" value="ADH-like_N"/>
</dbReference>
<evidence type="ECO:0000313" key="3">
    <source>
        <dbReference type="Proteomes" id="UP000199473"/>
    </source>
</evidence>
<feature type="domain" description="Enoyl reductase (ER)" evidence="1">
    <location>
        <begin position="10"/>
        <end position="326"/>
    </location>
</feature>
<dbReference type="OrthoDB" id="4190732at2"/>
<keyword evidence="3" id="KW-1185">Reference proteome</keyword>
<evidence type="ECO:0000313" key="2">
    <source>
        <dbReference type="EMBL" id="SFK22646.1"/>
    </source>
</evidence>
<dbReference type="GO" id="GO:0016491">
    <property type="term" value="F:oxidoreductase activity"/>
    <property type="evidence" value="ECO:0007669"/>
    <property type="project" value="InterPro"/>
</dbReference>
<dbReference type="SUPFAM" id="SSF50129">
    <property type="entry name" value="GroES-like"/>
    <property type="match status" value="1"/>
</dbReference>
<dbReference type="Proteomes" id="UP000199473">
    <property type="component" value="Unassembled WGS sequence"/>
</dbReference>
<dbReference type="InterPro" id="IPR036291">
    <property type="entry name" value="NAD(P)-bd_dom_sf"/>
</dbReference>
<dbReference type="InterPro" id="IPR051397">
    <property type="entry name" value="Zn-ADH-like_protein"/>
</dbReference>
<evidence type="ECO:0000259" key="1">
    <source>
        <dbReference type="SMART" id="SM00829"/>
    </source>
</evidence>
<name>A0A1I3XUG0_9PROT</name>
<dbReference type="EMBL" id="FOSQ01000001">
    <property type="protein sequence ID" value="SFK22646.1"/>
    <property type="molecule type" value="Genomic_DNA"/>
</dbReference>
<proteinExistence type="predicted"/>
<dbReference type="Gene3D" id="3.40.50.720">
    <property type="entry name" value="NAD(P)-binding Rossmann-like Domain"/>
    <property type="match status" value="1"/>
</dbReference>
<dbReference type="Pfam" id="PF08240">
    <property type="entry name" value="ADH_N"/>
    <property type="match status" value="1"/>
</dbReference>
<sequence>MRAAIVRDFGTPSEVTAIAELQRPTPGKGEVLLRVKAVSLNYVDLVVISGRYQFKPPLPFTPGKGPAGIIEAVGEGVTAWKPGDRVLAMAEIGSYAEFTLAPADQCYALPDAMPFADAAAMALAYDTAWFALHERGRLQAGETVLVLGASGAVGHAAVMLAKAAGAKVLAGITNPAKAPMLVDAGADAIIDLAAPDLRDKLRDQVKAATGGGVDVVIDMLGDVYFEAALRALAWRGRLVVVGFAGGRIPEVKANYLLVKNIEVSGLQISDYRKRRPADVAACFADIFALHGAGKVRPMPMETMPLDDVAQALGRLATRQVAGRLVLLPGSRTEPL</sequence>
<reference evidence="2 3" key="1">
    <citation type="submission" date="2016-10" db="EMBL/GenBank/DDBJ databases">
        <authorList>
            <person name="de Groot N.N."/>
        </authorList>
    </citation>
    <scope>NUCLEOTIDE SEQUENCE [LARGE SCALE GENOMIC DNA]</scope>
    <source>
        <strain evidence="2 3">DSM 19981</strain>
    </source>
</reference>
<organism evidence="2 3">
    <name type="scientific">Falsiroseomonas stagni DSM 19981</name>
    <dbReference type="NCBI Taxonomy" id="1123062"/>
    <lineage>
        <taxon>Bacteria</taxon>
        <taxon>Pseudomonadati</taxon>
        <taxon>Pseudomonadota</taxon>
        <taxon>Alphaproteobacteria</taxon>
        <taxon>Acetobacterales</taxon>
        <taxon>Roseomonadaceae</taxon>
        <taxon>Falsiroseomonas</taxon>
    </lineage>
</organism>
<dbReference type="SUPFAM" id="SSF51735">
    <property type="entry name" value="NAD(P)-binding Rossmann-fold domains"/>
    <property type="match status" value="1"/>
</dbReference>
<dbReference type="STRING" id="1123062.SAMN02745775_101623"/>
<dbReference type="Pfam" id="PF00107">
    <property type="entry name" value="ADH_zinc_N"/>
    <property type="match status" value="1"/>
</dbReference>
<gene>
    <name evidence="2" type="ORF">SAMN02745775_101623</name>
</gene>
<dbReference type="PANTHER" id="PTHR43677">
    <property type="entry name" value="SHORT-CHAIN DEHYDROGENASE/REDUCTASE"/>
    <property type="match status" value="1"/>
</dbReference>
<dbReference type="InterPro" id="IPR013149">
    <property type="entry name" value="ADH-like_C"/>
</dbReference>
<accession>A0A1I3XUG0</accession>
<dbReference type="AlphaFoldDB" id="A0A1I3XUG0"/>
<dbReference type="RefSeq" id="WP_092955312.1">
    <property type="nucleotide sequence ID" value="NZ_FOSQ01000001.1"/>
</dbReference>
<dbReference type="InterPro" id="IPR011032">
    <property type="entry name" value="GroES-like_sf"/>
</dbReference>
<dbReference type="PANTHER" id="PTHR43677:SF4">
    <property type="entry name" value="QUINONE OXIDOREDUCTASE-LIKE PROTEIN 2"/>
    <property type="match status" value="1"/>
</dbReference>
<protein>
    <submittedName>
        <fullName evidence="2">NADPH2:quinone reductase</fullName>
    </submittedName>
</protein>